<dbReference type="AlphaFoldDB" id="A0A5J5D0R2"/>
<dbReference type="Proteomes" id="UP000327493">
    <property type="component" value="Chromosome 13"/>
</dbReference>
<proteinExistence type="predicted"/>
<evidence type="ECO:0000313" key="1">
    <source>
        <dbReference type="EMBL" id="KAA8587069.1"/>
    </source>
</evidence>
<sequence length="277" mass="31095">MDRTTEVFQATEAAICMSGLQNMSGVERVAMATVVQHYIASLHAFTVLASLQVLIKAIKFKAALAVTQDFTSYPAAFIGAGLFGSHSYFLKDNTENEKAPHFQQFALALVVPFLDWDPPQTAEQRTVREKRCNPESVSELVWEECVFGGGLEEKKKKQFVFLNNLQITLDTLPEHVHVVTGATSGIGKAYACEKITQIVNCNMLSVPQIFVTAFSQCLHAEYKSKGIIVQDVALAILMPDWFRMSPFLMRQLRKFAEDSKYDIRVCKEKEKLGEKEE</sequence>
<dbReference type="EMBL" id="VOFY01000013">
    <property type="protein sequence ID" value="KAA8587069.1"/>
    <property type="molecule type" value="Genomic_DNA"/>
</dbReference>
<protein>
    <submittedName>
        <fullName evidence="1">Uncharacterized protein</fullName>
    </submittedName>
</protein>
<comment type="caution">
    <text evidence="1">The sequence shown here is derived from an EMBL/GenBank/DDBJ whole genome shotgun (WGS) entry which is preliminary data.</text>
</comment>
<evidence type="ECO:0000313" key="2">
    <source>
        <dbReference type="Proteomes" id="UP000327493"/>
    </source>
</evidence>
<reference evidence="1 2" key="1">
    <citation type="submission" date="2019-08" db="EMBL/GenBank/DDBJ databases">
        <title>A chromosome-level genome assembly, high-density linkage maps, and genome scans reveal the genomic architecture of hybrid incompatibilities underlying speciation via character displacement in darters (Percidae: Etheostominae).</title>
        <authorList>
            <person name="Moran R.L."/>
            <person name="Catchen J.M."/>
            <person name="Fuller R.C."/>
        </authorList>
    </citation>
    <scope>NUCLEOTIDE SEQUENCE [LARGE SCALE GENOMIC DNA]</scope>
    <source>
        <strain evidence="1">EspeVRDwgs_2016</strain>
        <tissue evidence="1">Muscle</tissue>
    </source>
</reference>
<keyword evidence="2" id="KW-1185">Reference proteome</keyword>
<name>A0A5J5D0R2_9PERO</name>
<organism evidence="1 2">
    <name type="scientific">Etheostoma spectabile</name>
    <name type="common">orangethroat darter</name>
    <dbReference type="NCBI Taxonomy" id="54343"/>
    <lineage>
        <taxon>Eukaryota</taxon>
        <taxon>Metazoa</taxon>
        <taxon>Chordata</taxon>
        <taxon>Craniata</taxon>
        <taxon>Vertebrata</taxon>
        <taxon>Euteleostomi</taxon>
        <taxon>Actinopterygii</taxon>
        <taxon>Neopterygii</taxon>
        <taxon>Teleostei</taxon>
        <taxon>Neoteleostei</taxon>
        <taxon>Acanthomorphata</taxon>
        <taxon>Eupercaria</taxon>
        <taxon>Perciformes</taxon>
        <taxon>Percoidei</taxon>
        <taxon>Percidae</taxon>
        <taxon>Etheostomatinae</taxon>
        <taxon>Etheostoma</taxon>
    </lineage>
</organism>
<accession>A0A5J5D0R2</accession>
<gene>
    <name evidence="1" type="ORF">FQN60_000905</name>
</gene>